<keyword evidence="4" id="KW-1185">Reference proteome</keyword>
<dbReference type="EMBL" id="CP036275">
    <property type="protein sequence ID" value="QDU38826.1"/>
    <property type="molecule type" value="Genomic_DNA"/>
</dbReference>
<dbReference type="GO" id="GO:0016747">
    <property type="term" value="F:acyltransferase activity, transferring groups other than amino-acyl groups"/>
    <property type="evidence" value="ECO:0007669"/>
    <property type="project" value="InterPro"/>
</dbReference>
<sequence>MPARTLPLPTGNPSSPGSRLHGLDWLRAFTALVVVALHAGIPYMTHRMPGLVWSTWDSRPDSAIDAFCWAADGFVMPVFFVMGGLLAAQLMRRKGTDQFLQHRASRLLGPLAFGIVFILPLDLYAWLIGWVGDDRIAPSKLLSLKLDPDVSAGLWGVSHLWFLQYLFVYCAAAWGIIRLTERLHASERGPRRTFAVRSILLARQSPCVPAGLLVATGIGVSTVALVWEPEVVIGFRHSWWPLPANLLYFVPCFAFGWWLAHRQEAGKPISSGWGVAGVGAIAAFFLALPLIHTHVDQSTAGTDRWLLAASFAAFAWLSTLALLGGSVEMLRQPPPAPVRFFAEASFWVYLIHHPIVGLSHVSLSRVDWPTPVRFAVVLTVALAFSLLTYAAFVRSSWIGQLLNGRRYGQKPQSLTIPQAEQNVARRAA</sequence>
<feature type="transmembrane region" description="Helical" evidence="1">
    <location>
        <begin position="336"/>
        <end position="352"/>
    </location>
</feature>
<feature type="transmembrane region" description="Helical" evidence="1">
    <location>
        <begin position="207"/>
        <end position="227"/>
    </location>
</feature>
<evidence type="ECO:0000313" key="4">
    <source>
        <dbReference type="Proteomes" id="UP000320496"/>
    </source>
</evidence>
<reference evidence="3 4" key="1">
    <citation type="submission" date="2019-02" db="EMBL/GenBank/DDBJ databases">
        <title>Deep-cultivation of Planctomycetes and their phenomic and genomic characterization uncovers novel biology.</title>
        <authorList>
            <person name="Wiegand S."/>
            <person name="Jogler M."/>
            <person name="Boedeker C."/>
            <person name="Pinto D."/>
            <person name="Vollmers J."/>
            <person name="Rivas-Marin E."/>
            <person name="Kohn T."/>
            <person name="Peeters S.H."/>
            <person name="Heuer A."/>
            <person name="Rast P."/>
            <person name="Oberbeckmann S."/>
            <person name="Bunk B."/>
            <person name="Jeske O."/>
            <person name="Meyerdierks A."/>
            <person name="Storesund J.E."/>
            <person name="Kallscheuer N."/>
            <person name="Luecker S."/>
            <person name="Lage O.M."/>
            <person name="Pohl T."/>
            <person name="Merkel B.J."/>
            <person name="Hornburger P."/>
            <person name="Mueller R.-W."/>
            <person name="Bruemmer F."/>
            <person name="Labrenz M."/>
            <person name="Spormann A.M."/>
            <person name="Op den Camp H."/>
            <person name="Overmann J."/>
            <person name="Amann R."/>
            <person name="Jetten M.S.M."/>
            <person name="Mascher T."/>
            <person name="Medema M.H."/>
            <person name="Devos D.P."/>
            <person name="Kaster A.-K."/>
            <person name="Ovreas L."/>
            <person name="Rohde M."/>
            <person name="Galperin M.Y."/>
            <person name="Jogler C."/>
        </authorList>
    </citation>
    <scope>NUCLEOTIDE SEQUENCE [LARGE SCALE GENOMIC DNA]</scope>
    <source>
        <strain evidence="3 4">Mal4</strain>
    </source>
</reference>
<feature type="transmembrane region" description="Helical" evidence="1">
    <location>
        <begin position="152"/>
        <end position="177"/>
    </location>
</feature>
<name>A0A517Z8N3_9PLAN</name>
<evidence type="ECO:0000256" key="1">
    <source>
        <dbReference type="SAM" id="Phobius"/>
    </source>
</evidence>
<dbReference type="InterPro" id="IPR002656">
    <property type="entry name" value="Acyl_transf_3_dom"/>
</dbReference>
<dbReference type="EC" id="2.1.-.-" evidence="3"/>
<feature type="transmembrane region" description="Helical" evidence="1">
    <location>
        <begin position="25"/>
        <end position="44"/>
    </location>
</feature>
<feature type="transmembrane region" description="Helical" evidence="1">
    <location>
        <begin position="64"/>
        <end position="86"/>
    </location>
</feature>
<feature type="transmembrane region" description="Helical" evidence="1">
    <location>
        <begin position="239"/>
        <end position="260"/>
    </location>
</feature>
<dbReference type="PANTHER" id="PTHR36927:SF1">
    <property type="entry name" value="MDO-LIKE PROTEIN"/>
    <property type="match status" value="1"/>
</dbReference>
<gene>
    <name evidence="3" type="primary">mdoC</name>
    <name evidence="3" type="ORF">Mal4_31560</name>
</gene>
<keyword evidence="1" id="KW-1133">Transmembrane helix</keyword>
<accession>A0A517Z8N3</accession>
<protein>
    <submittedName>
        <fullName evidence="3">Glucans biosynthesis protein C</fullName>
        <ecNumber evidence="3">2.1.-.-</ecNumber>
    </submittedName>
</protein>
<evidence type="ECO:0000313" key="3">
    <source>
        <dbReference type="EMBL" id="QDU38826.1"/>
    </source>
</evidence>
<feature type="domain" description="Acyltransferase 3" evidence="2">
    <location>
        <begin position="21"/>
        <end position="389"/>
    </location>
</feature>
<dbReference type="PANTHER" id="PTHR36927">
    <property type="entry name" value="BLR4337 PROTEIN"/>
    <property type="match status" value="1"/>
</dbReference>
<evidence type="ECO:0000259" key="2">
    <source>
        <dbReference type="Pfam" id="PF01757"/>
    </source>
</evidence>
<feature type="transmembrane region" description="Helical" evidence="1">
    <location>
        <begin position="107"/>
        <end position="132"/>
    </location>
</feature>
<dbReference type="Proteomes" id="UP000320496">
    <property type="component" value="Chromosome"/>
</dbReference>
<organism evidence="3 4">
    <name type="scientific">Maioricimonas rarisocia</name>
    <dbReference type="NCBI Taxonomy" id="2528026"/>
    <lineage>
        <taxon>Bacteria</taxon>
        <taxon>Pseudomonadati</taxon>
        <taxon>Planctomycetota</taxon>
        <taxon>Planctomycetia</taxon>
        <taxon>Planctomycetales</taxon>
        <taxon>Planctomycetaceae</taxon>
        <taxon>Maioricimonas</taxon>
    </lineage>
</organism>
<keyword evidence="1" id="KW-0812">Transmembrane</keyword>
<dbReference type="KEGG" id="mri:Mal4_31560"/>
<keyword evidence="3" id="KW-0808">Transferase</keyword>
<dbReference type="Pfam" id="PF01757">
    <property type="entry name" value="Acyl_transf_3"/>
    <property type="match status" value="1"/>
</dbReference>
<feature type="transmembrane region" description="Helical" evidence="1">
    <location>
        <begin position="372"/>
        <end position="392"/>
    </location>
</feature>
<dbReference type="InterPro" id="IPR050623">
    <property type="entry name" value="Glucan_succinyl_AcylTrfase"/>
</dbReference>
<feature type="transmembrane region" description="Helical" evidence="1">
    <location>
        <begin position="304"/>
        <end position="324"/>
    </location>
</feature>
<dbReference type="OrthoDB" id="7375713at2"/>
<keyword evidence="1" id="KW-0472">Membrane</keyword>
<proteinExistence type="predicted"/>
<dbReference type="RefSeq" id="WP_145370076.1">
    <property type="nucleotide sequence ID" value="NZ_CP036275.1"/>
</dbReference>
<feature type="transmembrane region" description="Helical" evidence="1">
    <location>
        <begin position="272"/>
        <end position="292"/>
    </location>
</feature>
<dbReference type="AlphaFoldDB" id="A0A517Z8N3"/>